<accession>A0A1H4PAT6</accession>
<dbReference type="InterPro" id="IPR036188">
    <property type="entry name" value="FAD/NAD-bd_sf"/>
</dbReference>
<feature type="binding site" evidence="4">
    <location>
        <position position="307"/>
    </location>
    <ligand>
        <name>FAD</name>
        <dbReference type="ChEBI" id="CHEBI:57692"/>
    </ligand>
</feature>
<dbReference type="Proteomes" id="UP000199183">
    <property type="component" value="Unassembled WGS sequence"/>
</dbReference>
<dbReference type="RefSeq" id="WP_091184672.1">
    <property type="nucleotide sequence ID" value="NZ_FNRY01000001.1"/>
</dbReference>
<evidence type="ECO:0000256" key="4">
    <source>
        <dbReference type="PIRSR" id="PIRSR000350-3"/>
    </source>
</evidence>
<dbReference type="Pfam" id="PF02852">
    <property type="entry name" value="Pyr_redox_dim"/>
    <property type="match status" value="1"/>
</dbReference>
<dbReference type="InterPro" id="IPR023753">
    <property type="entry name" value="FAD/NAD-binding_dom"/>
</dbReference>
<feature type="domain" description="FAD/NAD(P)-binding" evidence="7">
    <location>
        <begin position="4"/>
        <end position="317"/>
    </location>
</feature>
<keyword evidence="2" id="KW-0285">Flavoprotein</keyword>
<gene>
    <name evidence="8" type="ORF">SAMN04489806_2442</name>
</gene>
<evidence type="ECO:0000256" key="3">
    <source>
        <dbReference type="ARBA" id="ARBA00022827"/>
    </source>
</evidence>
<feature type="binding site" evidence="4">
    <location>
        <position position="113"/>
    </location>
    <ligand>
        <name>FAD</name>
        <dbReference type="ChEBI" id="CHEBI:57692"/>
    </ligand>
</feature>
<name>A0A1H4PAT6_9MICO</name>
<evidence type="ECO:0000259" key="6">
    <source>
        <dbReference type="Pfam" id="PF02852"/>
    </source>
</evidence>
<dbReference type="OrthoDB" id="9800167at2"/>
<dbReference type="SUPFAM" id="SSF55424">
    <property type="entry name" value="FAD/NAD-linked reductases, dimerisation (C-terminal) domain"/>
    <property type="match status" value="1"/>
</dbReference>
<keyword evidence="4" id="KW-0520">NAD</keyword>
<feature type="disulfide bond" description="Redox-active" evidence="5">
    <location>
        <begin position="41"/>
        <end position="46"/>
    </location>
</feature>
<reference evidence="8 9" key="1">
    <citation type="submission" date="2016-10" db="EMBL/GenBank/DDBJ databases">
        <authorList>
            <person name="de Groot N.N."/>
        </authorList>
    </citation>
    <scope>NUCLEOTIDE SEQUENCE [LARGE SCALE GENOMIC DNA]</scope>
    <source>
        <strain evidence="8 9">DSM 21799</strain>
    </source>
</reference>
<dbReference type="PRINTS" id="PR00411">
    <property type="entry name" value="PNDRDTASEI"/>
</dbReference>
<dbReference type="Gene3D" id="3.30.390.30">
    <property type="match status" value="1"/>
</dbReference>
<evidence type="ECO:0000313" key="8">
    <source>
        <dbReference type="EMBL" id="SEC04122.1"/>
    </source>
</evidence>
<dbReference type="InterPro" id="IPR001100">
    <property type="entry name" value="Pyr_nuc-diS_OxRdtase"/>
</dbReference>
<dbReference type="STRING" id="640635.SAMN04489806_2442"/>
<dbReference type="GO" id="GO:0050660">
    <property type="term" value="F:flavin adenine dinucleotide binding"/>
    <property type="evidence" value="ECO:0007669"/>
    <property type="project" value="TreeGrafter"/>
</dbReference>
<dbReference type="SUPFAM" id="SSF51905">
    <property type="entry name" value="FAD/NAD(P)-binding domain"/>
    <property type="match status" value="1"/>
</dbReference>
<evidence type="ECO:0000256" key="1">
    <source>
        <dbReference type="ARBA" id="ARBA00007532"/>
    </source>
</evidence>
<evidence type="ECO:0000313" key="9">
    <source>
        <dbReference type="Proteomes" id="UP000199183"/>
    </source>
</evidence>
<feature type="binding site" evidence="4">
    <location>
        <position position="50"/>
    </location>
    <ligand>
        <name>FAD</name>
        <dbReference type="ChEBI" id="CHEBI:57692"/>
    </ligand>
</feature>
<organism evidence="8 9">
    <name type="scientific">Paramicrobacterium humi</name>
    <dbReference type="NCBI Taxonomy" id="640635"/>
    <lineage>
        <taxon>Bacteria</taxon>
        <taxon>Bacillati</taxon>
        <taxon>Actinomycetota</taxon>
        <taxon>Actinomycetes</taxon>
        <taxon>Micrococcales</taxon>
        <taxon>Microbacteriaceae</taxon>
        <taxon>Paramicrobacterium</taxon>
    </lineage>
</organism>
<evidence type="ECO:0000256" key="5">
    <source>
        <dbReference type="PIRSR" id="PIRSR000350-4"/>
    </source>
</evidence>
<evidence type="ECO:0000259" key="7">
    <source>
        <dbReference type="Pfam" id="PF07992"/>
    </source>
</evidence>
<comment type="cofactor">
    <cofactor evidence="4">
        <name>FAD</name>
        <dbReference type="ChEBI" id="CHEBI:57692"/>
    </cofactor>
    <text evidence="4">Binds 1 FAD per subunit.</text>
</comment>
<feature type="binding site" evidence="4">
    <location>
        <begin position="143"/>
        <end position="145"/>
    </location>
    <ligand>
        <name>FAD</name>
        <dbReference type="ChEBI" id="CHEBI:57692"/>
    </ligand>
</feature>
<dbReference type="Pfam" id="PF07992">
    <property type="entry name" value="Pyr_redox_2"/>
    <property type="match status" value="1"/>
</dbReference>
<keyword evidence="9" id="KW-1185">Reference proteome</keyword>
<protein>
    <submittedName>
        <fullName evidence="8">Dihydrolipoamide dehydrogenase</fullName>
    </submittedName>
</protein>
<dbReference type="GO" id="GO:0003955">
    <property type="term" value="F:NAD(P)H dehydrogenase (quinone) activity"/>
    <property type="evidence" value="ECO:0007669"/>
    <property type="project" value="TreeGrafter"/>
</dbReference>
<dbReference type="InterPro" id="IPR016156">
    <property type="entry name" value="FAD/NAD-linked_Rdtase_dimer_sf"/>
</dbReference>
<dbReference type="EMBL" id="FNRY01000001">
    <property type="protein sequence ID" value="SEC04122.1"/>
    <property type="molecule type" value="Genomic_DNA"/>
</dbReference>
<dbReference type="PANTHER" id="PTHR43014">
    <property type="entry name" value="MERCURIC REDUCTASE"/>
    <property type="match status" value="1"/>
</dbReference>
<sequence>MTEYDLIVIGAGPVGENVADYATKAGLSTVIIERELVGGECSYWACTPSKALLRPGAARDAALAVQGAAQSVTAPLDADAVFKRRDGFTGRGDDSGQVEWLESAHIPLVRGEGRLTGERRVEVTRPDGETLTLTARHAVAVCTGSTSRIPEIEGLSSVGAWTNREVTTAEKAPASLAIIGGGVVAAEMATAYLSLGSTVTLVVRGKLLSKLEPIAGDAVTKRLTDDGAKIVPGEVERAARTDDGVALTLTDGSEVRAEKVLVATGRAPRSTDLGLETIGLEDGAWIEVDDTMRATGVDGGWLYAVGDVNHRNLLTHQGKYQARAAAAAISARARGDVPSTEPWSSAVATADHAATPSVVFSQPQVCSIGLTSAKAQDRGIRSKTLDIGFGSVAGAALHADGYTGTMRAVIDVERGTLVGATFVGDDTAEMLHAATIAVVGEVPLHRLWHAVPAFPTMSEIWLRLLEKLHEESA</sequence>
<evidence type="ECO:0000256" key="2">
    <source>
        <dbReference type="ARBA" id="ARBA00022630"/>
    </source>
</evidence>
<dbReference type="PIRSF" id="PIRSF000350">
    <property type="entry name" value="Mercury_reductase_MerA"/>
    <property type="match status" value="1"/>
</dbReference>
<feature type="domain" description="Pyridine nucleotide-disulphide oxidoreductase dimerisation" evidence="6">
    <location>
        <begin position="355"/>
        <end position="461"/>
    </location>
</feature>
<comment type="similarity">
    <text evidence="1">Belongs to the class-I pyridine nucleotide-disulfide oxidoreductase family.</text>
</comment>
<dbReference type="Gene3D" id="3.50.50.60">
    <property type="entry name" value="FAD/NAD(P)-binding domain"/>
    <property type="match status" value="2"/>
</dbReference>
<dbReference type="PRINTS" id="PR00368">
    <property type="entry name" value="FADPNR"/>
</dbReference>
<proteinExistence type="inferred from homology"/>
<dbReference type="AlphaFoldDB" id="A0A1H4PAT6"/>
<feature type="binding site" evidence="4">
    <location>
        <position position="265"/>
    </location>
    <ligand>
        <name>NAD(+)</name>
        <dbReference type="ChEBI" id="CHEBI:57540"/>
    </ligand>
</feature>
<keyword evidence="3 4" id="KW-0274">FAD</keyword>
<feature type="binding site" evidence="4">
    <location>
        <begin position="180"/>
        <end position="187"/>
    </location>
    <ligand>
        <name>NAD(+)</name>
        <dbReference type="ChEBI" id="CHEBI:57540"/>
    </ligand>
</feature>
<dbReference type="InterPro" id="IPR004099">
    <property type="entry name" value="Pyr_nucl-diS_OxRdtase_dimer"/>
</dbReference>
<dbReference type="PANTHER" id="PTHR43014:SF2">
    <property type="entry name" value="MERCURIC REDUCTASE"/>
    <property type="match status" value="1"/>
</dbReference>
<keyword evidence="4" id="KW-0547">Nucleotide-binding</keyword>